<evidence type="ECO:0000313" key="7">
    <source>
        <dbReference type="Proteomes" id="UP001168380"/>
    </source>
</evidence>
<dbReference type="RefSeq" id="WP_302713634.1">
    <property type="nucleotide sequence ID" value="NZ_JAULRT010000059.1"/>
</dbReference>
<keyword evidence="2" id="KW-0658">Purine biosynthesis</keyword>
<dbReference type="Pfam" id="PF02222">
    <property type="entry name" value="ATP-grasp"/>
    <property type="match status" value="1"/>
</dbReference>
<evidence type="ECO:0000256" key="2">
    <source>
        <dbReference type="ARBA" id="ARBA00022755"/>
    </source>
</evidence>
<dbReference type="EMBL" id="JAULRT010000059">
    <property type="protein sequence ID" value="MDO3383018.1"/>
    <property type="molecule type" value="Genomic_DNA"/>
</dbReference>
<dbReference type="Pfam" id="PF17769">
    <property type="entry name" value="PurK_C"/>
    <property type="match status" value="1"/>
</dbReference>
<evidence type="ECO:0000256" key="4">
    <source>
        <dbReference type="PROSITE-ProRule" id="PRU00409"/>
    </source>
</evidence>
<dbReference type="InterPro" id="IPR013815">
    <property type="entry name" value="ATP_grasp_subdomain_1"/>
</dbReference>
<dbReference type="InterPro" id="IPR040686">
    <property type="entry name" value="PurK_C"/>
</dbReference>
<dbReference type="PROSITE" id="PS50975">
    <property type="entry name" value="ATP_GRASP"/>
    <property type="match status" value="1"/>
</dbReference>
<gene>
    <name evidence="6" type="ORF">QWI16_12635</name>
</gene>
<evidence type="ECO:0000313" key="6">
    <source>
        <dbReference type="EMBL" id="MDO3383018.1"/>
    </source>
</evidence>
<evidence type="ECO:0000256" key="1">
    <source>
        <dbReference type="ARBA" id="ARBA00022741"/>
    </source>
</evidence>
<evidence type="ECO:0000256" key="3">
    <source>
        <dbReference type="ARBA" id="ARBA00022840"/>
    </source>
</evidence>
<name>A0ABT8TI43_9GAMM</name>
<dbReference type="InterPro" id="IPR011054">
    <property type="entry name" value="Rudment_hybrid_motif"/>
</dbReference>
<comment type="caution">
    <text evidence="6">The sequence shown here is derived from an EMBL/GenBank/DDBJ whole genome shotgun (WGS) entry which is preliminary data.</text>
</comment>
<organism evidence="6 7">
    <name type="scientific">Gilvimarinus algae</name>
    <dbReference type="NCBI Taxonomy" id="3058037"/>
    <lineage>
        <taxon>Bacteria</taxon>
        <taxon>Pseudomonadati</taxon>
        <taxon>Pseudomonadota</taxon>
        <taxon>Gammaproteobacteria</taxon>
        <taxon>Cellvibrionales</taxon>
        <taxon>Cellvibrionaceae</taxon>
        <taxon>Gilvimarinus</taxon>
    </lineage>
</organism>
<reference evidence="6" key="1">
    <citation type="submission" date="2023-07" db="EMBL/GenBank/DDBJ databases">
        <title>Gilvimarinus algae sp. nov., isolated from the surface of Kelp.</title>
        <authorList>
            <person name="Sun Y.Y."/>
            <person name="Gong Y."/>
            <person name="Du Z.J."/>
        </authorList>
    </citation>
    <scope>NUCLEOTIDE SEQUENCE</scope>
    <source>
        <strain evidence="6">SDUM040014</strain>
    </source>
</reference>
<dbReference type="InterPro" id="IPR003135">
    <property type="entry name" value="ATP-grasp_carboxylate-amine"/>
</dbReference>
<keyword evidence="1 4" id="KW-0547">Nucleotide-binding</keyword>
<protein>
    <submittedName>
        <fullName evidence="6">ATP-grasp domain-containing protein</fullName>
    </submittedName>
</protein>
<proteinExistence type="predicted"/>
<keyword evidence="7" id="KW-1185">Reference proteome</keyword>
<feature type="domain" description="ATP-grasp" evidence="5">
    <location>
        <begin position="82"/>
        <end position="262"/>
    </location>
</feature>
<dbReference type="Gene3D" id="3.40.50.20">
    <property type="match status" value="1"/>
</dbReference>
<dbReference type="PANTHER" id="PTHR11609">
    <property type="entry name" value="PURINE BIOSYNTHESIS PROTEIN 6/7, PUR6/7"/>
    <property type="match status" value="1"/>
</dbReference>
<dbReference type="SUPFAM" id="SSF51246">
    <property type="entry name" value="Rudiment single hybrid motif"/>
    <property type="match status" value="1"/>
</dbReference>
<sequence length="360" mass="40324">MQNLKVKVIGQGQLGQLMHTAGRKIGVEVLLQNPAEATDNIGSVLTTIESESAIESPAYAASQSDVINHRAHALIKDRLSQKELLSSLELPVPNWCEVSEASSLEALKDQLGEKYILKYRQGGYDGKGQAPSDEVRSLEPWRGKAIAEAMVPFEQEVSIIGARTHSGDIQFYRLSENYHHKGVLQFSVSRNNRPLWLQERCEHMLSRVMHELNYVGVMAMECFVVDDQVLINELSPRVHNSGHWTLDGAAPSQFEAHLRALLKLPLPAIEERGDLLMVNLLGLEYQTQWLETPGASLYWYQKALKPGRKMGHINISIKDQQQIKNSLKKLQLPPEYSAGSIWLEELLTEGVAKAHFCEAS</sequence>
<dbReference type="Gene3D" id="3.30.1490.20">
    <property type="entry name" value="ATP-grasp fold, A domain"/>
    <property type="match status" value="1"/>
</dbReference>
<keyword evidence="3 4" id="KW-0067">ATP-binding</keyword>
<accession>A0ABT8TI43</accession>
<evidence type="ECO:0000259" key="5">
    <source>
        <dbReference type="PROSITE" id="PS50975"/>
    </source>
</evidence>
<dbReference type="PANTHER" id="PTHR11609:SF5">
    <property type="entry name" value="PHOSPHORIBOSYLAMINOIMIDAZOLE CARBOXYLASE"/>
    <property type="match status" value="1"/>
</dbReference>
<dbReference type="InterPro" id="IPR011761">
    <property type="entry name" value="ATP-grasp"/>
</dbReference>
<dbReference type="Proteomes" id="UP001168380">
    <property type="component" value="Unassembled WGS sequence"/>
</dbReference>
<dbReference type="SUPFAM" id="SSF56059">
    <property type="entry name" value="Glutathione synthetase ATP-binding domain-like"/>
    <property type="match status" value="1"/>
</dbReference>
<dbReference type="Gene3D" id="3.30.470.20">
    <property type="entry name" value="ATP-grasp fold, B domain"/>
    <property type="match status" value="1"/>
</dbReference>